<name>A0A9Q1RGD9_9SOLA</name>
<dbReference type="Pfam" id="PF14223">
    <property type="entry name" value="Retrotran_gag_2"/>
    <property type="match status" value="1"/>
</dbReference>
<gene>
    <name evidence="2" type="ORF">K7X08_025117</name>
</gene>
<evidence type="ECO:0000313" key="2">
    <source>
        <dbReference type="EMBL" id="KAJ8554439.1"/>
    </source>
</evidence>
<feature type="compositionally biased region" description="Polar residues" evidence="1">
    <location>
        <begin position="90"/>
        <end position="99"/>
    </location>
</feature>
<evidence type="ECO:0000313" key="3">
    <source>
        <dbReference type="Proteomes" id="UP001152561"/>
    </source>
</evidence>
<accession>A0A9Q1RGD9</accession>
<proteinExistence type="predicted"/>
<reference evidence="3" key="1">
    <citation type="journal article" date="2023" name="Proc. Natl. Acad. Sci. U.S.A.">
        <title>Genomic and structural basis for evolution of tropane alkaloid biosynthesis.</title>
        <authorList>
            <person name="Wanga Y.-J."/>
            <person name="Taina T."/>
            <person name="Yua J.-Y."/>
            <person name="Lia J."/>
            <person name="Xua B."/>
            <person name="Chenc J."/>
            <person name="D'Auriad J.C."/>
            <person name="Huanga J.-P."/>
            <person name="Huanga S.-X."/>
        </authorList>
    </citation>
    <scope>NUCLEOTIDE SEQUENCE [LARGE SCALE GENOMIC DNA]</scope>
    <source>
        <strain evidence="3">cv. KIB-2019</strain>
    </source>
</reference>
<dbReference type="AlphaFoldDB" id="A0A9Q1RGD9"/>
<evidence type="ECO:0000256" key="1">
    <source>
        <dbReference type="SAM" id="MobiDB-lite"/>
    </source>
</evidence>
<sequence>MEDFPNVSAYYKRLKELADQLRNVGAPVLNDCLVLQMVSGLSEAYSGVVTLLRQSNPLSQFYQARSMLTLEEATMAKKAATGTSHVGMMTESTVHPTGPNNSGQNPNNGGGKNGGNKKNNGKICGGNNGGSRNSGGGGGAPRSSQQQQQFWALQWAPMQWQWAPQYGSNSGSPSVPPHWQWATQQQPRPNMQWPTFNYPSRPRQQAGDFKTGSPLMRCDSRGDLYPITPSSGP</sequence>
<dbReference type="OrthoDB" id="1699318at2759"/>
<feature type="region of interest" description="Disordered" evidence="1">
    <location>
        <begin position="81"/>
        <end position="148"/>
    </location>
</feature>
<dbReference type="EMBL" id="JAJAGQ010000009">
    <property type="protein sequence ID" value="KAJ8554439.1"/>
    <property type="molecule type" value="Genomic_DNA"/>
</dbReference>
<organism evidence="2 3">
    <name type="scientific">Anisodus acutangulus</name>
    <dbReference type="NCBI Taxonomy" id="402998"/>
    <lineage>
        <taxon>Eukaryota</taxon>
        <taxon>Viridiplantae</taxon>
        <taxon>Streptophyta</taxon>
        <taxon>Embryophyta</taxon>
        <taxon>Tracheophyta</taxon>
        <taxon>Spermatophyta</taxon>
        <taxon>Magnoliopsida</taxon>
        <taxon>eudicotyledons</taxon>
        <taxon>Gunneridae</taxon>
        <taxon>Pentapetalae</taxon>
        <taxon>asterids</taxon>
        <taxon>lamiids</taxon>
        <taxon>Solanales</taxon>
        <taxon>Solanaceae</taxon>
        <taxon>Solanoideae</taxon>
        <taxon>Hyoscyameae</taxon>
        <taxon>Anisodus</taxon>
    </lineage>
</organism>
<dbReference type="PANTHER" id="PTHR47481">
    <property type="match status" value="1"/>
</dbReference>
<feature type="region of interest" description="Disordered" evidence="1">
    <location>
        <begin position="190"/>
        <end position="233"/>
    </location>
</feature>
<comment type="caution">
    <text evidence="2">The sequence shown here is derived from an EMBL/GenBank/DDBJ whole genome shotgun (WGS) entry which is preliminary data.</text>
</comment>
<protein>
    <submittedName>
        <fullName evidence="2">Uncharacterized protein</fullName>
    </submittedName>
</protein>
<feature type="compositionally biased region" description="Gly residues" evidence="1">
    <location>
        <begin position="123"/>
        <end position="140"/>
    </location>
</feature>
<keyword evidence="3" id="KW-1185">Reference proteome</keyword>
<dbReference type="PANTHER" id="PTHR47481:SF10">
    <property type="entry name" value="COPIA-LIKE POLYPROTEIN_RETROTRANSPOSON"/>
    <property type="match status" value="1"/>
</dbReference>
<dbReference type="Proteomes" id="UP001152561">
    <property type="component" value="Unassembled WGS sequence"/>
</dbReference>